<evidence type="ECO:0000313" key="3">
    <source>
        <dbReference type="Proteomes" id="UP000237911"/>
    </source>
</evidence>
<comment type="caution">
    <text evidence="2">The sequence shown here is derived from an EMBL/GenBank/DDBJ whole genome shotgun (WGS) entry which is preliminary data.</text>
</comment>
<dbReference type="RefSeq" id="WP_046283342.1">
    <property type="nucleotide sequence ID" value="NZ_PUEV01000016.1"/>
</dbReference>
<protein>
    <submittedName>
        <fullName evidence="2">Uncharacterized protein</fullName>
    </submittedName>
</protein>
<keyword evidence="1" id="KW-0812">Transmembrane</keyword>
<feature type="transmembrane region" description="Helical" evidence="1">
    <location>
        <begin position="48"/>
        <end position="67"/>
    </location>
</feature>
<keyword evidence="1" id="KW-0472">Membrane</keyword>
<dbReference type="Proteomes" id="UP000237911">
    <property type="component" value="Unassembled WGS sequence"/>
</dbReference>
<evidence type="ECO:0000313" key="2">
    <source>
        <dbReference type="EMBL" id="PQM53283.1"/>
    </source>
</evidence>
<dbReference type="EMBL" id="PUEV01000016">
    <property type="protein sequence ID" value="PQM53283.1"/>
    <property type="molecule type" value="Genomic_DNA"/>
</dbReference>
<evidence type="ECO:0000256" key="1">
    <source>
        <dbReference type="SAM" id="Phobius"/>
    </source>
</evidence>
<sequence>MSVSEESQARTRMFARVIGPFLVIVTAAALSGAPQAWAQASDFGPDPLLLWEAGAFTLLSGLTVVSLHRLWRGAAAICVSVTGWITLLKGLSLTVFPYAGMSSATIAMRADGWPRAGYVLFALVGLYLTYVGWTPLRDRPQPQPASGDRDLRSAA</sequence>
<dbReference type="AlphaFoldDB" id="A0A9X7IQ08"/>
<organism evidence="2 3">
    <name type="scientific">Mycolicibacter virginiensis</name>
    <dbReference type="NCBI Taxonomy" id="1795032"/>
    <lineage>
        <taxon>Bacteria</taxon>
        <taxon>Bacillati</taxon>
        <taxon>Actinomycetota</taxon>
        <taxon>Actinomycetes</taxon>
        <taxon>Mycobacteriales</taxon>
        <taxon>Mycobacteriaceae</taxon>
        <taxon>Mycolicibacter</taxon>
    </lineage>
</organism>
<reference evidence="2 3" key="1">
    <citation type="submission" date="2018-02" db="EMBL/GenBank/DDBJ databases">
        <title>Draft genome sequence of Mycobacterium virginiense isolated from mud of a swine farm in Japan.</title>
        <authorList>
            <person name="Ohya K."/>
        </authorList>
    </citation>
    <scope>NUCLEOTIDE SEQUENCE [LARGE SCALE GENOMIC DNA]</scope>
    <source>
        <strain evidence="2 3">GF75</strain>
    </source>
</reference>
<keyword evidence="3" id="KW-1185">Reference proteome</keyword>
<name>A0A9X7IQ08_9MYCO</name>
<gene>
    <name evidence="2" type="ORF">C5U48_05235</name>
</gene>
<keyword evidence="1" id="KW-1133">Transmembrane helix</keyword>
<proteinExistence type="predicted"/>
<feature type="transmembrane region" description="Helical" evidence="1">
    <location>
        <begin position="74"/>
        <end position="96"/>
    </location>
</feature>
<accession>A0A9X7IQ08</accession>
<feature type="transmembrane region" description="Helical" evidence="1">
    <location>
        <begin position="116"/>
        <end position="133"/>
    </location>
</feature>